<dbReference type="Proteomes" id="UP000653730">
    <property type="component" value="Unassembled WGS sequence"/>
</dbReference>
<feature type="domain" description="F5/8 type C" evidence="2">
    <location>
        <begin position="17"/>
        <end position="159"/>
    </location>
</feature>
<evidence type="ECO:0000313" key="3">
    <source>
        <dbReference type="EMBL" id="MBC9797152.1"/>
    </source>
</evidence>
<proteinExistence type="inferred from homology"/>
<comment type="similarity">
    <text evidence="1">Belongs to the glycosyl hydrolase 9 (cellulase E) family.</text>
</comment>
<dbReference type="RefSeq" id="WP_187966290.1">
    <property type="nucleotide sequence ID" value="NZ_JACVDC010000048.1"/>
</dbReference>
<sequence>MNSTVDNWNNYYKYILVALAVTGLMTPGHGQENNLSRTGTASSSTAIAGYEADRVADGKENTLWKSGDDDRNPWVIVRLPGATEIVRIGVRSVDAGRVVTDFSLQFMHNGKWHDVRKISGNTEKDLKVDLDKPVLSDRIRFIASAAGPIALAELELFGQAYVDSSAMVVKKILVNQSGYNLNHIKRFSAPDLSGQVGFQILELPDGREVYQGEIQNGVGDFSDFDPESEKEYVIEARGHRSFPFRIGPNWLERVTYRNMVDFMAGARHYLGTTDQIRPLSWAWRDGDFFNWAQQSLVSLYLSNPAAFDRMERTLQYVPNEDFPEDYRRKWGALEPYAPDAPDIVKLIHWDADVKISQELDHEMQKAELAYFLYAWPYLKQWLPRQNFDRVYAYLKEKWSKNDVEEHSTTKYDLSPGHDLLALKTKLGTTKGELPPGHSVIPNLMMYEVAKSQGEDDAEKYFQAAYDQLDWMIKNLDWEDPITTKGQRMSEHITMRAFAYFFHEYPGRAPDRIRDKVEKWARVAISRSDNFWDFRKYSPEDWTPPSWNETGNVLGFPAAVFSAMGILENGPLCKRLEVLAWAHLENAFGRNPTGRHFSYRGTKEIEGVDLGWYSTHKGGIGLLEKVRFVFDGSPKSFHYPNHPEVGNLGWTEGWVQFNTAFNLSMAYLANYNSNISLNREGDELTIALKAPLNFDYGKEELLELELKNKSGGKLKVVLREASPYSDTLVGKVKVHGKKLVADDGELQFSEGDTVTVSYGLGFMKNEAELRLD</sequence>
<dbReference type="SUPFAM" id="SSF49785">
    <property type="entry name" value="Galactose-binding domain-like"/>
    <property type="match status" value="1"/>
</dbReference>
<dbReference type="Gene3D" id="2.60.40.10">
    <property type="entry name" value="Immunoglobulins"/>
    <property type="match status" value="1"/>
</dbReference>
<dbReference type="SUPFAM" id="SSF81296">
    <property type="entry name" value="E set domains"/>
    <property type="match status" value="1"/>
</dbReference>
<dbReference type="InterPro" id="IPR004197">
    <property type="entry name" value="Cellulase_Ig-like"/>
</dbReference>
<dbReference type="Pfam" id="PF00754">
    <property type="entry name" value="F5_F8_type_C"/>
    <property type="match status" value="1"/>
</dbReference>
<evidence type="ECO:0000256" key="1">
    <source>
        <dbReference type="ARBA" id="ARBA00007072"/>
    </source>
</evidence>
<dbReference type="CDD" id="cd02850">
    <property type="entry name" value="E_set_Cellulase_N"/>
    <property type="match status" value="1"/>
</dbReference>
<dbReference type="InterPro" id="IPR008979">
    <property type="entry name" value="Galactose-bd-like_sf"/>
</dbReference>
<dbReference type="Gene3D" id="2.60.120.260">
    <property type="entry name" value="Galactose-binding domain-like"/>
    <property type="match status" value="1"/>
</dbReference>
<dbReference type="InterPro" id="IPR000421">
    <property type="entry name" value="FA58C"/>
</dbReference>
<dbReference type="EMBL" id="JACVDC010000048">
    <property type="protein sequence ID" value="MBC9797152.1"/>
    <property type="molecule type" value="Genomic_DNA"/>
</dbReference>
<comment type="caution">
    <text evidence="3">The sequence shown here is derived from an EMBL/GenBank/DDBJ whole genome shotgun (WGS) entry which is preliminary data.</text>
</comment>
<gene>
    <name evidence="3" type="ORF">IBL28_14335</name>
</gene>
<protein>
    <submittedName>
        <fullName evidence="3">Discoidin domain-containing protein</fullName>
    </submittedName>
</protein>
<organism evidence="3 4">
    <name type="scientific">Sinomicrobium weinanense</name>
    <dbReference type="NCBI Taxonomy" id="2842200"/>
    <lineage>
        <taxon>Bacteria</taxon>
        <taxon>Pseudomonadati</taxon>
        <taxon>Bacteroidota</taxon>
        <taxon>Flavobacteriia</taxon>
        <taxon>Flavobacteriales</taxon>
        <taxon>Flavobacteriaceae</taxon>
        <taxon>Sinomicrobium</taxon>
    </lineage>
</organism>
<dbReference type="AlphaFoldDB" id="A0A926Q304"/>
<evidence type="ECO:0000313" key="4">
    <source>
        <dbReference type="Proteomes" id="UP000653730"/>
    </source>
</evidence>
<dbReference type="PROSITE" id="PS50022">
    <property type="entry name" value="FA58C_3"/>
    <property type="match status" value="1"/>
</dbReference>
<accession>A0A926Q304</accession>
<name>A0A926Q304_9FLAO</name>
<dbReference type="InterPro" id="IPR014756">
    <property type="entry name" value="Ig_E-set"/>
</dbReference>
<dbReference type="InterPro" id="IPR013783">
    <property type="entry name" value="Ig-like_fold"/>
</dbReference>
<reference evidence="3 4" key="1">
    <citation type="submission" date="2020-09" db="EMBL/GenBank/DDBJ databases">
        <title>Sinomicrobium weinanense sp. nov., a halophilic bacteria isolated from saline-alkali soil.</title>
        <authorList>
            <person name="Wu P."/>
            <person name="Ren H."/>
            <person name="Mei Y."/>
            <person name="Liang Y."/>
            <person name="Chen Z."/>
        </authorList>
    </citation>
    <scope>NUCLEOTIDE SEQUENCE [LARGE SCALE GENOMIC DNA]</scope>
    <source>
        <strain evidence="3 4">FJxs</strain>
    </source>
</reference>
<evidence type="ECO:0000259" key="2">
    <source>
        <dbReference type="PROSITE" id="PS50022"/>
    </source>
</evidence>
<keyword evidence="4" id="KW-1185">Reference proteome</keyword>
<dbReference type="GO" id="GO:0008810">
    <property type="term" value="F:cellulase activity"/>
    <property type="evidence" value="ECO:0007669"/>
    <property type="project" value="InterPro"/>
</dbReference>
<dbReference type="GO" id="GO:0005975">
    <property type="term" value="P:carbohydrate metabolic process"/>
    <property type="evidence" value="ECO:0007669"/>
    <property type="project" value="InterPro"/>
</dbReference>